<dbReference type="RefSeq" id="XP_018142393.1">
    <property type="nucleotide sequence ID" value="XM_018285312.1"/>
</dbReference>
<comment type="caution">
    <text evidence="14">The sequence shown here is derived from an EMBL/GenBank/DDBJ whole genome shotgun (WGS) entry which is preliminary data.</text>
</comment>
<dbReference type="GO" id="GO:0008153">
    <property type="term" value="P:4-aminobenzoate biosynthetic process"/>
    <property type="evidence" value="ECO:0007669"/>
    <property type="project" value="TreeGrafter"/>
</dbReference>
<dbReference type="Pfam" id="PF00425">
    <property type="entry name" value="Chorismate_bind"/>
    <property type="match status" value="1"/>
</dbReference>
<proteinExistence type="inferred from homology"/>
<protein>
    <recommendedName>
        <fullName evidence="4">aminodeoxychorismate synthase</fullName>
        <ecNumber evidence="4">2.6.1.85</ecNumber>
    </recommendedName>
    <alternativeName>
        <fullName evidence="8">Para-aminobenzoate synthase</fullName>
    </alternativeName>
    <alternativeName>
        <fullName evidence="9">p-aminobenzoic acid synthase</fullName>
    </alternativeName>
</protein>
<evidence type="ECO:0000256" key="9">
    <source>
        <dbReference type="ARBA" id="ARBA00031904"/>
    </source>
</evidence>
<feature type="domain" description="Chorismate-utilising enzyme C-terminal" evidence="12">
    <location>
        <begin position="624"/>
        <end position="875"/>
    </location>
</feature>
<organism evidence="14 15">
    <name type="scientific">Pochonia chlamydosporia 170</name>
    <dbReference type="NCBI Taxonomy" id="1380566"/>
    <lineage>
        <taxon>Eukaryota</taxon>
        <taxon>Fungi</taxon>
        <taxon>Dikarya</taxon>
        <taxon>Ascomycota</taxon>
        <taxon>Pezizomycotina</taxon>
        <taxon>Sordariomycetes</taxon>
        <taxon>Hypocreomycetidae</taxon>
        <taxon>Hypocreales</taxon>
        <taxon>Clavicipitaceae</taxon>
        <taxon>Pochonia</taxon>
    </lineage>
</organism>
<dbReference type="Proteomes" id="UP000078397">
    <property type="component" value="Unassembled WGS sequence"/>
</dbReference>
<dbReference type="EMBL" id="LSBJ02000005">
    <property type="protein sequence ID" value="OAQ65079.1"/>
    <property type="molecule type" value="Genomic_DNA"/>
</dbReference>
<dbReference type="InterPro" id="IPR006805">
    <property type="entry name" value="Anth_synth_I_N"/>
</dbReference>
<evidence type="ECO:0000259" key="12">
    <source>
        <dbReference type="Pfam" id="PF00425"/>
    </source>
</evidence>
<dbReference type="SUPFAM" id="SSF56322">
    <property type="entry name" value="ADC synthase"/>
    <property type="match status" value="1"/>
</dbReference>
<dbReference type="InterPro" id="IPR017926">
    <property type="entry name" value="GATASE"/>
</dbReference>
<feature type="region of interest" description="Disordered" evidence="10">
    <location>
        <begin position="1"/>
        <end position="21"/>
    </location>
</feature>
<dbReference type="EC" id="2.6.1.85" evidence="4"/>
<evidence type="ECO:0000256" key="6">
    <source>
        <dbReference type="ARBA" id="ARBA00022909"/>
    </source>
</evidence>
<dbReference type="InterPro" id="IPR015890">
    <property type="entry name" value="Chorismate_C"/>
</dbReference>
<comment type="similarity">
    <text evidence="3">In the C-terminal section; belongs to the anthranilate synthase component I family.</text>
</comment>
<evidence type="ECO:0000256" key="5">
    <source>
        <dbReference type="ARBA" id="ARBA00022679"/>
    </source>
</evidence>
<feature type="domain" description="Anthranilate synthase component I N-terminal" evidence="13">
    <location>
        <begin position="353"/>
        <end position="495"/>
    </location>
</feature>
<dbReference type="Pfam" id="PF00117">
    <property type="entry name" value="GATase"/>
    <property type="match status" value="1"/>
</dbReference>
<evidence type="ECO:0000256" key="10">
    <source>
        <dbReference type="SAM" id="MobiDB-lite"/>
    </source>
</evidence>
<comment type="pathway">
    <text evidence="2">Cofactor biosynthesis; tetrahydrofolate biosynthesis; 4-aminobenzoate from chorismate: step 1/2.</text>
</comment>
<dbReference type="GO" id="GO:0005737">
    <property type="term" value="C:cytoplasm"/>
    <property type="evidence" value="ECO:0007669"/>
    <property type="project" value="TreeGrafter"/>
</dbReference>
<evidence type="ECO:0000256" key="2">
    <source>
        <dbReference type="ARBA" id="ARBA00005009"/>
    </source>
</evidence>
<dbReference type="InterPro" id="IPR006221">
    <property type="entry name" value="TrpG/PapA_dom"/>
</dbReference>
<dbReference type="GO" id="GO:0046656">
    <property type="term" value="P:folic acid biosynthetic process"/>
    <property type="evidence" value="ECO:0007669"/>
    <property type="project" value="UniProtKB-KW"/>
</dbReference>
<dbReference type="CDD" id="cd01743">
    <property type="entry name" value="GATase1_Anthranilate_Synthase"/>
    <property type="match status" value="1"/>
</dbReference>
<evidence type="ECO:0000259" key="11">
    <source>
        <dbReference type="Pfam" id="PF00117"/>
    </source>
</evidence>
<keyword evidence="15" id="KW-1185">Reference proteome</keyword>
<keyword evidence="7" id="KW-0315">Glutamine amidotransferase</keyword>
<evidence type="ECO:0000256" key="8">
    <source>
        <dbReference type="ARBA" id="ARBA00031329"/>
    </source>
</evidence>
<dbReference type="NCBIfam" id="TIGR01823">
    <property type="entry name" value="PabB-fungal"/>
    <property type="match status" value="1"/>
</dbReference>
<dbReference type="AlphaFoldDB" id="A0A179FJ65"/>
<evidence type="ECO:0000313" key="14">
    <source>
        <dbReference type="EMBL" id="OAQ65079.1"/>
    </source>
</evidence>
<dbReference type="InterPro" id="IPR010117">
    <property type="entry name" value="PabB_fungal"/>
</dbReference>
<gene>
    <name evidence="14" type="ORF">VFPPC_06251</name>
</gene>
<accession>A0A179FJ65</accession>
<dbReference type="SUPFAM" id="SSF52317">
    <property type="entry name" value="Class I glutamine amidotransferase-like"/>
    <property type="match status" value="1"/>
</dbReference>
<evidence type="ECO:0000256" key="1">
    <source>
        <dbReference type="ARBA" id="ARBA00001000"/>
    </source>
</evidence>
<feature type="domain" description="Glutamine amidotransferase" evidence="11">
    <location>
        <begin position="33"/>
        <end position="265"/>
    </location>
</feature>
<dbReference type="Gene3D" id="3.60.120.10">
    <property type="entry name" value="Anthranilate synthase"/>
    <property type="match status" value="1"/>
</dbReference>
<dbReference type="STRING" id="1380566.A0A179FJ65"/>
<keyword evidence="5" id="KW-0808">Transferase</keyword>
<evidence type="ECO:0000259" key="13">
    <source>
        <dbReference type="Pfam" id="PF04715"/>
    </source>
</evidence>
<keyword evidence="6" id="KW-0289">Folate biosynthesis</keyword>
<dbReference type="KEGG" id="pchm:VFPPC_06251"/>
<evidence type="ECO:0000256" key="4">
    <source>
        <dbReference type="ARBA" id="ARBA00013139"/>
    </source>
</evidence>
<dbReference type="InterPro" id="IPR029062">
    <property type="entry name" value="Class_I_gatase-like"/>
</dbReference>
<dbReference type="GO" id="GO:0000162">
    <property type="term" value="P:L-tryptophan biosynthetic process"/>
    <property type="evidence" value="ECO:0007669"/>
    <property type="project" value="TreeGrafter"/>
</dbReference>
<dbReference type="Pfam" id="PF04715">
    <property type="entry name" value="Anth_synt_I_N"/>
    <property type="match status" value="1"/>
</dbReference>
<sequence>MGIISSMSRAEELPSNPMRNGIDAGSPVRRILFLDAYDSFTNNIVSLLKDALGSHITVHVLHMDLKTIDSDSTPDWTRQEFLHRLADFDAVVCGPGPGSPLHDADVGAFKMLWDLPREQSVPVLGICLGFQSLVEHFGGKIRRLRRGLHGMVREIDHVQVPPADIFDRVPRFKATLYHSLCADIGQDYVPEQKWREARWQASKQAPDLMPLAWISEDYDGEHPDDQERILMAVRHATRPLWGVQYHPESVCTESAAKAVIRNWFHQALKWNEVTRRQVRRKPSVDHVDSLNPSNHSLPGLDSGRKLSACPWWNDLQSDLARRGINPGYSYRQIKLPEGVDTAEIAEVLGLGSKDTIILDSSSTINGDPLARSSIIALGVEEALRLEYHVGDNYLVLRQPETSGRRGQCQRICLGEDVDPWSPWHVMSEYWRWRKLPENDITAAFKGGFMGFVTYEMGLSTLSPGSVSKSRGHHRPDLCMAWVSKSIVLDHQAGVAYVQALSTDDCNDSWLDDVVETIQSSQAWQQPGCGRSSDMKPRRSNEALLDDVRRGGGRLHVSVPDSNGYEANVSKCQDFIREGESYELCLTAQTTMTRPPGNDQPHHTRPAATTREHATQKKMPSVSEASQHGTPWQIYRALRTRQPAPFGSFTRLGGATIISCSPERFLMHDPKGLCSMRPMKGTVRKSAAVSTLAQAERILHVPKEEAENLMIVDLVRHDLYGVCGAQSVTVPDLLRVEEYASVFQMVTAVNGQLPAEKLAAGTDPSRGAFPFTGMDVLASCLPPGSMTGAPKKRSCEILQTIEPTERSIYSGVIGYLDVQGKGDWSVTIRTMFRWDDEKAPAQSGEAEPREVWRIGAGGAVTTLSTPEGEREEMFTKLCGPLGTFSDVA</sequence>
<dbReference type="PANTHER" id="PTHR11236:SF18">
    <property type="entry name" value="AMINODEOXYCHORISMATE SYNTHASE"/>
    <property type="match status" value="1"/>
</dbReference>
<dbReference type="Gene3D" id="3.40.50.880">
    <property type="match status" value="1"/>
</dbReference>
<dbReference type="OrthoDB" id="64220at2759"/>
<dbReference type="InterPro" id="IPR019999">
    <property type="entry name" value="Anth_synth_I-like"/>
</dbReference>
<feature type="region of interest" description="Disordered" evidence="10">
    <location>
        <begin position="590"/>
        <end position="627"/>
    </location>
</feature>
<dbReference type="PANTHER" id="PTHR11236">
    <property type="entry name" value="AMINOBENZOATE/ANTHRANILATE SYNTHASE"/>
    <property type="match status" value="1"/>
</dbReference>
<name>A0A179FJ65_METCM</name>
<dbReference type="PROSITE" id="PS51273">
    <property type="entry name" value="GATASE_TYPE_1"/>
    <property type="match status" value="1"/>
</dbReference>
<dbReference type="GO" id="GO:0046820">
    <property type="term" value="F:4-amino-4-deoxychorismate synthase activity"/>
    <property type="evidence" value="ECO:0007669"/>
    <property type="project" value="UniProtKB-EC"/>
</dbReference>
<dbReference type="InterPro" id="IPR005801">
    <property type="entry name" value="ADC_synthase"/>
</dbReference>
<evidence type="ECO:0000256" key="3">
    <source>
        <dbReference type="ARBA" id="ARBA00005970"/>
    </source>
</evidence>
<evidence type="ECO:0000313" key="15">
    <source>
        <dbReference type="Proteomes" id="UP000078397"/>
    </source>
</evidence>
<dbReference type="UniPathway" id="UPA00077">
    <property type="reaction ID" value="UER00149"/>
</dbReference>
<reference evidence="14 15" key="1">
    <citation type="journal article" date="2016" name="PLoS Pathog.">
        <title>Biosynthesis of antibiotic leucinostatins in bio-control fungus Purpureocillium lilacinum and their inhibition on phytophthora revealed by genome mining.</title>
        <authorList>
            <person name="Wang G."/>
            <person name="Liu Z."/>
            <person name="Lin R."/>
            <person name="Li E."/>
            <person name="Mao Z."/>
            <person name="Ling J."/>
            <person name="Yang Y."/>
            <person name="Yin W.B."/>
            <person name="Xie B."/>
        </authorList>
    </citation>
    <scope>NUCLEOTIDE SEQUENCE [LARGE SCALE GENOMIC DNA]</scope>
    <source>
        <strain evidence="14">170</strain>
    </source>
</reference>
<comment type="catalytic activity">
    <reaction evidence="1">
        <text>chorismate + L-glutamine = 4-amino-4-deoxychorismate + L-glutamate</text>
        <dbReference type="Rhea" id="RHEA:11672"/>
        <dbReference type="ChEBI" id="CHEBI:29748"/>
        <dbReference type="ChEBI" id="CHEBI:29985"/>
        <dbReference type="ChEBI" id="CHEBI:58359"/>
        <dbReference type="ChEBI" id="CHEBI:58406"/>
        <dbReference type="EC" id="2.6.1.85"/>
    </reaction>
</comment>
<evidence type="ECO:0000256" key="7">
    <source>
        <dbReference type="ARBA" id="ARBA00022962"/>
    </source>
</evidence>
<dbReference type="GO" id="GO:0046654">
    <property type="term" value="P:tetrahydrofolate biosynthetic process"/>
    <property type="evidence" value="ECO:0007669"/>
    <property type="project" value="UniProtKB-UniPathway"/>
</dbReference>
<dbReference type="GeneID" id="28849306"/>